<evidence type="ECO:0000256" key="5">
    <source>
        <dbReference type="ARBA" id="ARBA00022832"/>
    </source>
</evidence>
<dbReference type="InterPro" id="IPR001753">
    <property type="entry name" value="Enoyl-CoA_hydra/iso"/>
</dbReference>
<evidence type="ECO:0000259" key="17">
    <source>
        <dbReference type="Pfam" id="PF02737"/>
    </source>
</evidence>
<dbReference type="GO" id="GO:0016853">
    <property type="term" value="F:isomerase activity"/>
    <property type="evidence" value="ECO:0007669"/>
    <property type="project" value="UniProtKB-KW"/>
</dbReference>
<dbReference type="InterPro" id="IPR006176">
    <property type="entry name" value="3-OHacyl-CoA_DH_NAD-bd"/>
</dbReference>
<dbReference type="PANTHER" id="PTHR23309:SF49">
    <property type="entry name" value="PEROXISOMAL BIFUNCTIONAL ENZYME"/>
    <property type="match status" value="1"/>
</dbReference>
<evidence type="ECO:0000256" key="1">
    <source>
        <dbReference type="ARBA" id="ARBA00004275"/>
    </source>
</evidence>
<feature type="domain" description="3-hydroxyacyl-CoA dehydrogenase C-terminal" evidence="16">
    <location>
        <begin position="482"/>
        <end position="566"/>
    </location>
</feature>
<dbReference type="GO" id="GO:0070403">
    <property type="term" value="F:NAD+ binding"/>
    <property type="evidence" value="ECO:0007669"/>
    <property type="project" value="InterPro"/>
</dbReference>
<dbReference type="Gene3D" id="3.40.50.720">
    <property type="entry name" value="NAD(P)-binding Rossmann-like Domain"/>
    <property type="match status" value="1"/>
</dbReference>
<reference evidence="18" key="1">
    <citation type="submission" date="2022-04" db="EMBL/GenBank/DDBJ databases">
        <title>Desulfatitalea alkaliphila sp. nov., a novel anaerobic sulfate-reducing bacterium isolated from terrestrial mud volcano, Taman Peninsula, Russia.</title>
        <authorList>
            <person name="Khomyakova M.A."/>
            <person name="Merkel A.Y."/>
            <person name="Slobodkin A.I."/>
        </authorList>
    </citation>
    <scope>NUCLEOTIDE SEQUENCE</scope>
    <source>
        <strain evidence="18">M08but</strain>
    </source>
</reference>
<proteinExistence type="inferred from homology"/>
<comment type="similarity">
    <text evidence="15">Belongs to the enoyl-CoA hydratase/isomerase family.</text>
</comment>
<keyword evidence="5" id="KW-0276">Fatty acid metabolism</keyword>
<keyword evidence="12" id="KW-0456">Lyase</keyword>
<evidence type="ECO:0000256" key="4">
    <source>
        <dbReference type="ARBA" id="ARBA00011245"/>
    </source>
</evidence>
<comment type="subcellular location">
    <subcellularLocation>
        <location evidence="1">Peroxisome</location>
    </subcellularLocation>
</comment>
<feature type="domain" description="3-hydroxyacyl-CoA dehydrogenase C-terminal" evidence="16">
    <location>
        <begin position="602"/>
        <end position="687"/>
    </location>
</feature>
<evidence type="ECO:0000256" key="3">
    <source>
        <dbReference type="ARBA" id="ARBA00008750"/>
    </source>
</evidence>
<keyword evidence="19" id="KW-1185">Reference proteome</keyword>
<dbReference type="SUPFAM" id="SSF51735">
    <property type="entry name" value="NAD(P)-binding Rossmann-fold domains"/>
    <property type="match status" value="1"/>
</dbReference>
<name>A0AA41R0B0_9BACT</name>
<gene>
    <name evidence="18" type="ORF">MRX98_01355</name>
</gene>
<feature type="domain" description="3-hydroxyacyl-CoA dehydrogenase NAD binding" evidence="17">
    <location>
        <begin position="302"/>
        <end position="478"/>
    </location>
</feature>
<dbReference type="Gene3D" id="3.90.226.10">
    <property type="entry name" value="2-enoyl-CoA Hydratase, Chain A, domain 1"/>
    <property type="match status" value="1"/>
</dbReference>
<dbReference type="SUPFAM" id="SSF52096">
    <property type="entry name" value="ClpP/crotonase"/>
    <property type="match status" value="1"/>
</dbReference>
<dbReference type="FunFam" id="3.40.50.720:FF:000009">
    <property type="entry name" value="Fatty oxidation complex, alpha subunit"/>
    <property type="match status" value="1"/>
</dbReference>
<sequence>MVAITEAVSLEKQGEIGLLWIDNPPVNALGYPVRKGMADGIAMAMGDAEIKAIVVICKGRTFCAGADIREFGKPPKAPHLPDVLTVFDECTKPVVAAIHGTAFGGGLETALSSHFRVAVPTAQFGLPEVKLGLLPGAGGTQRLPRLIGPEKALPMIATGNPVGTAKALKEGLIDEIVEGDLAEGAVAFARKVLAENRPLRQVSAMNEKVEAARGKPEIFSEYRKVIAKTKRGFEAPEACVKAVEAAVHKPFAEGLAYERQLFTELMSGSQSAAQRYYFFAERQVAKIPDIPAETPQLDIKRVGIIGAGTMGGGITMNFVNVGIPVTLMESKQEFLDRGLATIRKNYEITASKGKMTAEEVEKRMGLITGTLAMEDLADVDLVIEAVYENMDLKKEIFAKLDGICKKDAILATNTSYLDVNEIAAQTKRPESVLGLHFFSPANVMRLLEVVRAEKTSKIVLATALALAKKIKKIAVVVGVCYGFAGNRMFAQRRRESEKLILEGALPSQVDKVVYEFGFPMGPFQLYDLIGNDLGWSKENSTGSTIRELLCEQGRFGLKAGKGFYNYEQGGRKPLPAPEVDQLIIDFSQKKGFDRRDISDEEILQRCVYPIINEGAKILEEKIAVRPSDLDVIWINGYGWPLYRGGPMFYADLVGLDKILAVMKDFQAKYGDDFKPAALLEQLVKEGKGFKDLN</sequence>
<dbReference type="GO" id="GO:0003857">
    <property type="term" value="F:(3S)-3-hydroxyacyl-CoA dehydrogenase (NAD+) activity"/>
    <property type="evidence" value="ECO:0007669"/>
    <property type="project" value="UniProtKB-EC"/>
</dbReference>
<dbReference type="InterPro" id="IPR006108">
    <property type="entry name" value="3HC_DH_C"/>
</dbReference>
<evidence type="ECO:0000313" key="19">
    <source>
        <dbReference type="Proteomes" id="UP001165427"/>
    </source>
</evidence>
<evidence type="ECO:0000256" key="2">
    <source>
        <dbReference type="ARBA" id="ARBA00005005"/>
    </source>
</evidence>
<evidence type="ECO:0000256" key="6">
    <source>
        <dbReference type="ARBA" id="ARBA00022963"/>
    </source>
</evidence>
<dbReference type="RefSeq" id="WP_246902350.1">
    <property type="nucleotide sequence ID" value="NZ_JALJRB010000001.1"/>
</dbReference>
<keyword evidence="7" id="KW-0560">Oxidoreductase</keyword>
<protein>
    <submittedName>
        <fullName evidence="18">3-hydroxyacyl-CoA dehydrogenase NAD-binding domain-containing protein</fullName>
    </submittedName>
</protein>
<evidence type="ECO:0000256" key="15">
    <source>
        <dbReference type="RuleBase" id="RU003707"/>
    </source>
</evidence>
<dbReference type="Pfam" id="PF00725">
    <property type="entry name" value="3HCDH"/>
    <property type="match status" value="2"/>
</dbReference>
<dbReference type="CDD" id="cd06558">
    <property type="entry name" value="crotonase-like"/>
    <property type="match status" value="1"/>
</dbReference>
<evidence type="ECO:0000256" key="14">
    <source>
        <dbReference type="ARBA" id="ARBA00049556"/>
    </source>
</evidence>
<keyword evidence="8" id="KW-0520">NAD</keyword>
<comment type="subunit">
    <text evidence="4">Monomer.</text>
</comment>
<evidence type="ECO:0000256" key="9">
    <source>
        <dbReference type="ARBA" id="ARBA00023098"/>
    </source>
</evidence>
<dbReference type="FunFam" id="1.10.1040.50:FF:000006">
    <property type="entry name" value="Peroxisomal bifunctional enzyme"/>
    <property type="match status" value="1"/>
</dbReference>
<evidence type="ECO:0000256" key="12">
    <source>
        <dbReference type="ARBA" id="ARBA00023239"/>
    </source>
</evidence>
<keyword evidence="10" id="KW-0576">Peroxisome</keyword>
<dbReference type="PROSITE" id="PS00166">
    <property type="entry name" value="ENOYL_COA_HYDRATASE"/>
    <property type="match status" value="1"/>
</dbReference>
<keyword evidence="9" id="KW-0443">Lipid metabolism</keyword>
<accession>A0AA41R0B0</accession>
<dbReference type="Pfam" id="PF00378">
    <property type="entry name" value="ECH_1"/>
    <property type="match status" value="1"/>
</dbReference>
<dbReference type="AlphaFoldDB" id="A0AA41R0B0"/>
<dbReference type="Proteomes" id="UP001165427">
    <property type="component" value="Unassembled WGS sequence"/>
</dbReference>
<organism evidence="18 19">
    <name type="scientific">Desulfatitalea alkaliphila</name>
    <dbReference type="NCBI Taxonomy" id="2929485"/>
    <lineage>
        <taxon>Bacteria</taxon>
        <taxon>Pseudomonadati</taxon>
        <taxon>Thermodesulfobacteriota</taxon>
        <taxon>Desulfobacteria</taxon>
        <taxon>Desulfobacterales</taxon>
        <taxon>Desulfosarcinaceae</taxon>
        <taxon>Desulfatitalea</taxon>
    </lineage>
</organism>
<dbReference type="InterPro" id="IPR029045">
    <property type="entry name" value="ClpP/crotonase-like_dom_sf"/>
</dbReference>
<dbReference type="EMBL" id="JALJRB010000001">
    <property type="protein sequence ID" value="MCJ8499206.1"/>
    <property type="molecule type" value="Genomic_DNA"/>
</dbReference>
<keyword evidence="11" id="KW-0413">Isomerase</keyword>
<comment type="similarity">
    <text evidence="3">In the N-terminal section; belongs to the enoyl-CoA hydratase/isomerase family.</text>
</comment>
<dbReference type="Gene3D" id="1.10.1040.50">
    <property type="match status" value="1"/>
</dbReference>
<comment type="caution">
    <text evidence="18">The sequence shown here is derived from an EMBL/GenBank/DDBJ whole genome shotgun (WGS) entry which is preliminary data.</text>
</comment>
<comment type="pathway">
    <text evidence="2">Lipid metabolism; fatty acid beta-oxidation.</text>
</comment>
<evidence type="ECO:0000256" key="7">
    <source>
        <dbReference type="ARBA" id="ARBA00023002"/>
    </source>
</evidence>
<dbReference type="Pfam" id="PF02737">
    <property type="entry name" value="3HCDH_N"/>
    <property type="match status" value="1"/>
</dbReference>
<evidence type="ECO:0000256" key="11">
    <source>
        <dbReference type="ARBA" id="ARBA00023235"/>
    </source>
</evidence>
<dbReference type="InterPro" id="IPR018376">
    <property type="entry name" value="Enoyl-CoA_hyd/isom_CS"/>
</dbReference>
<dbReference type="InterPro" id="IPR036291">
    <property type="entry name" value="NAD(P)-bd_dom_sf"/>
</dbReference>
<evidence type="ECO:0000313" key="18">
    <source>
        <dbReference type="EMBL" id="MCJ8499206.1"/>
    </source>
</evidence>
<comment type="catalytic activity">
    <reaction evidence="14">
        <text>a (3S)-3-hydroxyacyl-CoA + NAD(+) = a 3-oxoacyl-CoA + NADH + H(+)</text>
        <dbReference type="Rhea" id="RHEA:22432"/>
        <dbReference type="ChEBI" id="CHEBI:15378"/>
        <dbReference type="ChEBI" id="CHEBI:57318"/>
        <dbReference type="ChEBI" id="CHEBI:57540"/>
        <dbReference type="ChEBI" id="CHEBI:57945"/>
        <dbReference type="ChEBI" id="CHEBI:90726"/>
        <dbReference type="EC" id="1.1.1.35"/>
    </reaction>
</comment>
<evidence type="ECO:0000256" key="10">
    <source>
        <dbReference type="ARBA" id="ARBA00023140"/>
    </source>
</evidence>
<keyword evidence="13" id="KW-0511">Multifunctional enzyme</keyword>
<evidence type="ECO:0000256" key="8">
    <source>
        <dbReference type="ARBA" id="ARBA00023027"/>
    </source>
</evidence>
<dbReference type="SUPFAM" id="SSF48179">
    <property type="entry name" value="6-phosphogluconate dehydrogenase C-terminal domain-like"/>
    <property type="match status" value="2"/>
</dbReference>
<dbReference type="GO" id="GO:0004300">
    <property type="term" value="F:enoyl-CoA hydratase activity"/>
    <property type="evidence" value="ECO:0007669"/>
    <property type="project" value="UniProtKB-ARBA"/>
</dbReference>
<evidence type="ECO:0000256" key="13">
    <source>
        <dbReference type="ARBA" id="ARBA00023268"/>
    </source>
</evidence>
<dbReference type="PANTHER" id="PTHR23309">
    <property type="entry name" value="3-HYDROXYACYL-COA DEHYROGENASE"/>
    <property type="match status" value="1"/>
</dbReference>
<dbReference type="InterPro" id="IPR008927">
    <property type="entry name" value="6-PGluconate_DH-like_C_sf"/>
</dbReference>
<evidence type="ECO:0000259" key="16">
    <source>
        <dbReference type="Pfam" id="PF00725"/>
    </source>
</evidence>
<keyword evidence="6" id="KW-0442">Lipid degradation</keyword>
<dbReference type="GO" id="GO:0006635">
    <property type="term" value="P:fatty acid beta-oxidation"/>
    <property type="evidence" value="ECO:0007669"/>
    <property type="project" value="TreeGrafter"/>
</dbReference>